<feature type="compositionally biased region" description="Basic and acidic residues" evidence="1">
    <location>
        <begin position="1"/>
        <end position="15"/>
    </location>
</feature>
<dbReference type="KEGG" id="msg:MSMEI_6616"/>
<feature type="compositionally biased region" description="Basic and acidic residues" evidence="1">
    <location>
        <begin position="74"/>
        <end position="90"/>
    </location>
</feature>
<dbReference type="SUPFAM" id="SSF51430">
    <property type="entry name" value="NAD(P)-linked oxidoreductase"/>
    <property type="match status" value="1"/>
</dbReference>
<evidence type="ECO:0000256" key="1">
    <source>
        <dbReference type="SAM" id="MobiDB-lite"/>
    </source>
</evidence>
<evidence type="ECO:0000313" key="4">
    <source>
        <dbReference type="Proteomes" id="UP000006158"/>
    </source>
</evidence>
<dbReference type="Proteomes" id="UP000006158">
    <property type="component" value="Chromosome"/>
</dbReference>
<dbReference type="PATRIC" id="fig|246196.56.peg.6748"/>
<evidence type="ECO:0000259" key="2">
    <source>
        <dbReference type="Pfam" id="PF00248"/>
    </source>
</evidence>
<organism evidence="3 4">
    <name type="scientific">Mycolicibacterium smegmatis (strain ATCC 700084 / mc(2)155)</name>
    <name type="common">Mycobacterium smegmatis</name>
    <dbReference type="NCBI Taxonomy" id="246196"/>
    <lineage>
        <taxon>Bacteria</taxon>
        <taxon>Bacillati</taxon>
        <taxon>Actinomycetota</taxon>
        <taxon>Actinomycetes</taxon>
        <taxon>Mycobacteriales</taxon>
        <taxon>Mycobacteriaceae</taxon>
        <taxon>Mycolicibacterium</taxon>
    </lineage>
</organism>
<feature type="domain" description="NADP-dependent oxidoreductase" evidence="2">
    <location>
        <begin position="122"/>
        <end position="195"/>
    </location>
</feature>
<sequence>MASRHPARDRADAGRGRAVRHAHRIECAHLPASTRGHPATGRRERRGAAGGVARRSRRTARRGQGPAHRIVRRVTGDARTRATDHPDRSGPEPVQPDRPQRGRGARGLRARRHRVRAVLPAGHRRLGGLDVLDRPAERLGVPTSTIALAWLLRRSPVIVPIPGTSSVDHLRDNISAAEVSDRLTDAEVAALTAVEDEQGATLGTMPGRMLDAFTRAIGA</sequence>
<dbReference type="Pfam" id="PF00248">
    <property type="entry name" value="Aldo_ket_red"/>
    <property type="match status" value="1"/>
</dbReference>
<reference evidence="3 4" key="2">
    <citation type="journal article" date="2009" name="Genome Res.">
        <title>Ortho-proteogenomics: multiple proteomes investigation through orthology and a new MS-based protocol.</title>
        <authorList>
            <person name="Gallien S."/>
            <person name="Perrodou E."/>
            <person name="Carapito C."/>
            <person name="Deshayes C."/>
            <person name="Reyrat J.M."/>
            <person name="Van Dorsselaer A."/>
            <person name="Poch O."/>
            <person name="Schaeffer C."/>
            <person name="Lecompte O."/>
        </authorList>
    </citation>
    <scope>NUCLEOTIDE SEQUENCE [LARGE SCALE GENOMIC DNA]</scope>
    <source>
        <strain evidence="4">ATCC 700084 / mc(2)155</strain>
    </source>
</reference>
<dbReference type="AlphaFoldDB" id="I7GBP2"/>
<dbReference type="EMBL" id="CP001663">
    <property type="protein sequence ID" value="AFP43042.1"/>
    <property type="molecule type" value="Genomic_DNA"/>
</dbReference>
<feature type="compositionally biased region" description="Basic residues" evidence="1">
    <location>
        <begin position="101"/>
        <end position="110"/>
    </location>
</feature>
<protein>
    <submittedName>
        <fullName evidence="3">Oxidoreductase, aldo/keto reductase family</fullName>
    </submittedName>
</protein>
<dbReference type="InterPro" id="IPR023210">
    <property type="entry name" value="NADP_OxRdtase_dom"/>
</dbReference>
<dbReference type="InterPro" id="IPR036812">
    <property type="entry name" value="NAD(P)_OxRdtase_dom_sf"/>
</dbReference>
<dbReference type="Gene3D" id="3.20.20.100">
    <property type="entry name" value="NADP-dependent oxidoreductase domain"/>
    <property type="match status" value="1"/>
</dbReference>
<evidence type="ECO:0000313" key="3">
    <source>
        <dbReference type="EMBL" id="AFP43042.1"/>
    </source>
</evidence>
<name>I7GBP2_MYCS2</name>
<proteinExistence type="predicted"/>
<reference evidence="3 4" key="1">
    <citation type="journal article" date="2007" name="Genome Biol.">
        <title>Interrupted coding sequences in Mycobacterium smegmatis: authentic mutations or sequencing errors?</title>
        <authorList>
            <person name="Deshayes C."/>
            <person name="Perrodou E."/>
            <person name="Gallien S."/>
            <person name="Euphrasie D."/>
            <person name="Schaeffer C."/>
            <person name="Van-Dorsselaer A."/>
            <person name="Poch O."/>
            <person name="Lecompte O."/>
            <person name="Reyrat J.M."/>
        </authorList>
    </citation>
    <scope>NUCLEOTIDE SEQUENCE [LARGE SCALE GENOMIC DNA]</scope>
    <source>
        <strain evidence="4">ATCC 700084 / mc(2)155</strain>
    </source>
</reference>
<accession>I7GBP2</accession>
<gene>
    <name evidence="3" type="ordered locus">MSMEI_6616</name>
</gene>
<feature type="region of interest" description="Disordered" evidence="1">
    <location>
        <begin position="1"/>
        <end position="110"/>
    </location>
</feature>